<evidence type="ECO:0000256" key="1">
    <source>
        <dbReference type="ARBA" id="ARBA00001968"/>
    </source>
</evidence>
<keyword evidence="5" id="KW-0479">Metal-binding</keyword>
<dbReference type="GO" id="GO:0004518">
    <property type="term" value="F:nuclease activity"/>
    <property type="evidence" value="ECO:0007669"/>
    <property type="project" value="UniProtKB-KW"/>
</dbReference>
<proteinExistence type="inferred from homology"/>
<dbReference type="PANTHER" id="PTHR22930">
    <property type="match status" value="1"/>
</dbReference>
<dbReference type="InterPro" id="IPR027806">
    <property type="entry name" value="HARBI1_dom"/>
</dbReference>
<comment type="similarity">
    <text evidence="3">Belongs to the HARBI1 family.</text>
</comment>
<sequence>MFGNTIFSNRENATLQCRRFRNIATISMPGVVGAVDGTHIQIIAPSKDEDVFVNRNESTYINTQIVFDATFNILDVVAKWPAGSTHDPRILMGSGLRQLFERHRLSLQDVLTPLNPQLGAQLKYNIAHKNTRNLVERGIGQMKRRFHVLHGEIRLSPERESTVITVCAILHNREQLQELYEKQQSNRSIAERWRGVQGESAGERRCRTSESSLCAAGHPTANMHAGGTPHFLPALPAVTDCWKKEEVEEEEKRLQELRLREKLIRNLGVAKKLYNMFNDAPSSRQANAPLSILTESHQLLSRMTTMLEPLAADGRTLQMEPILNVSTECGTDLASLNPPSHPPSDTLPPSGSRPKPRSEQSHHHHHHHHHHQHQQQQQQQQHQQPPTHTKENPQPVMPPSPPDSKNHQGPHQAKSELHIRAQYHPHQQFHQPLLGPDPQLQVPSLGPGSRGLLRRQASTTVSEREYDGKDQVLLGMLVVGQRSVGQICFGPSGFCLFQVFLDSCAVQSSVTMKASERHASLPTSVSLCKLGSLKTNWPFAERRSRGFPYTWPPSQVIPYQQMCHSDGYSDLHIVSGPAPINKRPNQCPIRHSETPRCL</sequence>
<keyword evidence="11" id="KW-1185">Reference proteome</keyword>
<reference evidence="10" key="1">
    <citation type="journal article" date="2023" name="Front. Mar. Sci.">
        <title>A new Merluccius polli reference genome to investigate the effects of global change in West African waters.</title>
        <authorList>
            <person name="Mateo J.L."/>
            <person name="Blanco-Fernandez C."/>
            <person name="Garcia-Vazquez E."/>
            <person name="Machado-Schiaffino G."/>
        </authorList>
    </citation>
    <scope>NUCLEOTIDE SEQUENCE</scope>
    <source>
        <strain evidence="10">C29</strain>
        <tissue evidence="10">Fin</tissue>
    </source>
</reference>
<dbReference type="GO" id="GO:0005634">
    <property type="term" value="C:nucleus"/>
    <property type="evidence" value="ECO:0007669"/>
    <property type="project" value="UniProtKB-SubCell"/>
</dbReference>
<feature type="compositionally biased region" description="Low complexity" evidence="8">
    <location>
        <begin position="374"/>
        <end position="384"/>
    </location>
</feature>
<comment type="subcellular location">
    <subcellularLocation>
        <location evidence="2">Nucleus</location>
    </subcellularLocation>
</comment>
<feature type="domain" description="DDE Tnp4" evidence="9">
    <location>
        <begin position="35"/>
        <end position="172"/>
    </location>
</feature>
<evidence type="ECO:0000256" key="6">
    <source>
        <dbReference type="ARBA" id="ARBA00022801"/>
    </source>
</evidence>
<organism evidence="10 11">
    <name type="scientific">Merluccius polli</name>
    <name type="common">Benguela hake</name>
    <name type="synonym">Merluccius cadenati</name>
    <dbReference type="NCBI Taxonomy" id="89951"/>
    <lineage>
        <taxon>Eukaryota</taxon>
        <taxon>Metazoa</taxon>
        <taxon>Chordata</taxon>
        <taxon>Craniata</taxon>
        <taxon>Vertebrata</taxon>
        <taxon>Euteleostomi</taxon>
        <taxon>Actinopterygii</taxon>
        <taxon>Neopterygii</taxon>
        <taxon>Teleostei</taxon>
        <taxon>Neoteleostei</taxon>
        <taxon>Acanthomorphata</taxon>
        <taxon>Zeiogadaria</taxon>
        <taxon>Gadariae</taxon>
        <taxon>Gadiformes</taxon>
        <taxon>Gadoidei</taxon>
        <taxon>Merlucciidae</taxon>
        <taxon>Merluccius</taxon>
    </lineage>
</organism>
<dbReference type="InterPro" id="IPR045249">
    <property type="entry name" value="HARBI1-like"/>
</dbReference>
<keyword evidence="7" id="KW-0539">Nucleus</keyword>
<evidence type="ECO:0000256" key="7">
    <source>
        <dbReference type="ARBA" id="ARBA00023242"/>
    </source>
</evidence>
<feature type="compositionally biased region" description="Basic residues" evidence="8">
    <location>
        <begin position="362"/>
        <end position="373"/>
    </location>
</feature>
<name>A0AA47P820_MERPO</name>
<evidence type="ECO:0000313" key="11">
    <source>
        <dbReference type="Proteomes" id="UP001174136"/>
    </source>
</evidence>
<dbReference type="GO" id="GO:0046872">
    <property type="term" value="F:metal ion binding"/>
    <property type="evidence" value="ECO:0007669"/>
    <property type="project" value="UniProtKB-KW"/>
</dbReference>
<evidence type="ECO:0000313" key="10">
    <source>
        <dbReference type="EMBL" id="KAK0150858.1"/>
    </source>
</evidence>
<evidence type="ECO:0000259" key="9">
    <source>
        <dbReference type="Pfam" id="PF13359"/>
    </source>
</evidence>
<accession>A0AA47P820</accession>
<protein>
    <submittedName>
        <fullName evidence="10">Nuclease HARBI1</fullName>
    </submittedName>
</protein>
<evidence type="ECO:0000256" key="2">
    <source>
        <dbReference type="ARBA" id="ARBA00004123"/>
    </source>
</evidence>
<evidence type="ECO:0000256" key="4">
    <source>
        <dbReference type="ARBA" id="ARBA00022722"/>
    </source>
</evidence>
<gene>
    <name evidence="10" type="primary">Harbi1_156</name>
    <name evidence="10" type="ORF">N1851_008022</name>
</gene>
<dbReference type="EMBL" id="JAOPHQ010001432">
    <property type="protein sequence ID" value="KAK0150858.1"/>
    <property type="molecule type" value="Genomic_DNA"/>
</dbReference>
<feature type="region of interest" description="Disordered" evidence="8">
    <location>
        <begin position="429"/>
        <end position="465"/>
    </location>
</feature>
<dbReference type="GO" id="GO:0016787">
    <property type="term" value="F:hydrolase activity"/>
    <property type="evidence" value="ECO:0007669"/>
    <property type="project" value="UniProtKB-KW"/>
</dbReference>
<feature type="region of interest" description="Disordered" evidence="8">
    <location>
        <begin position="330"/>
        <end position="414"/>
    </location>
</feature>
<dbReference type="Proteomes" id="UP001174136">
    <property type="component" value="Unassembled WGS sequence"/>
</dbReference>
<evidence type="ECO:0000256" key="5">
    <source>
        <dbReference type="ARBA" id="ARBA00022723"/>
    </source>
</evidence>
<dbReference type="PANTHER" id="PTHR22930:SF286">
    <property type="entry name" value="NUCLEASE HARBI1"/>
    <property type="match status" value="1"/>
</dbReference>
<evidence type="ECO:0000256" key="8">
    <source>
        <dbReference type="SAM" id="MobiDB-lite"/>
    </source>
</evidence>
<comment type="caution">
    <text evidence="10">The sequence shown here is derived from an EMBL/GenBank/DDBJ whole genome shotgun (WGS) entry which is preliminary data.</text>
</comment>
<dbReference type="Pfam" id="PF13359">
    <property type="entry name" value="DDE_Tnp_4"/>
    <property type="match status" value="1"/>
</dbReference>
<comment type="cofactor">
    <cofactor evidence="1">
        <name>a divalent metal cation</name>
        <dbReference type="ChEBI" id="CHEBI:60240"/>
    </cofactor>
</comment>
<keyword evidence="4" id="KW-0540">Nuclease</keyword>
<keyword evidence="6" id="KW-0378">Hydrolase</keyword>
<evidence type="ECO:0000256" key="3">
    <source>
        <dbReference type="ARBA" id="ARBA00006958"/>
    </source>
</evidence>
<dbReference type="AlphaFoldDB" id="A0AA47P820"/>